<dbReference type="HOGENOM" id="CLU_114007_0_0_5"/>
<gene>
    <name evidence="1" type="ORF">MOC_5240</name>
</gene>
<dbReference type="AlphaFoldDB" id="A0A089P2K3"/>
<sequence>MIIDPDRFLETPAGRLWTPELNRQAWAAAFDTLDAALAAATPPVQVIVVCGVQGAGKSTWAHAAARDHPNAIVFDAALPGRRHRKPIIDAARRHGARVSAVWIDTPLATALGRNAARSADRIVPEAALRAVAERFEPPSPDEGFDAVRIVRP</sequence>
<dbReference type="SUPFAM" id="SSF52540">
    <property type="entry name" value="P-loop containing nucleoside triphosphate hydrolases"/>
    <property type="match status" value="1"/>
</dbReference>
<organism evidence="1 2">
    <name type="scientific">Methylobacterium oryzae CBMB20</name>
    <dbReference type="NCBI Taxonomy" id="693986"/>
    <lineage>
        <taxon>Bacteria</taxon>
        <taxon>Pseudomonadati</taxon>
        <taxon>Pseudomonadota</taxon>
        <taxon>Alphaproteobacteria</taxon>
        <taxon>Hyphomicrobiales</taxon>
        <taxon>Methylobacteriaceae</taxon>
        <taxon>Methylobacterium</taxon>
    </lineage>
</organism>
<proteinExistence type="predicted"/>
<keyword evidence="2" id="KW-1185">Reference proteome</keyword>
<dbReference type="Pfam" id="PF13671">
    <property type="entry name" value="AAA_33"/>
    <property type="match status" value="1"/>
</dbReference>
<dbReference type="EMBL" id="CP003811">
    <property type="protein sequence ID" value="AIQ92995.1"/>
    <property type="molecule type" value="Genomic_DNA"/>
</dbReference>
<dbReference type="Proteomes" id="UP000029492">
    <property type="component" value="Chromosome"/>
</dbReference>
<dbReference type="eggNOG" id="COG4639">
    <property type="taxonomic scope" value="Bacteria"/>
</dbReference>
<dbReference type="Gene3D" id="3.40.50.300">
    <property type="entry name" value="P-loop containing nucleotide triphosphate hydrolases"/>
    <property type="match status" value="2"/>
</dbReference>
<dbReference type="InterPro" id="IPR027417">
    <property type="entry name" value="P-loop_NTPase"/>
</dbReference>
<dbReference type="RefSeq" id="WP_043759802.1">
    <property type="nucleotide sequence ID" value="NZ_CP003811.1"/>
</dbReference>
<evidence type="ECO:0000313" key="1">
    <source>
        <dbReference type="EMBL" id="AIQ92995.1"/>
    </source>
</evidence>
<name>A0A089P2K3_9HYPH</name>
<dbReference type="STRING" id="693986.MOC_5240"/>
<dbReference type="KEGG" id="mor:MOC_5240"/>
<protein>
    <submittedName>
        <fullName evidence="1">Protein of unassigned function</fullName>
    </submittedName>
</protein>
<accession>A0A089P2K3</accession>
<evidence type="ECO:0000313" key="2">
    <source>
        <dbReference type="Proteomes" id="UP000029492"/>
    </source>
</evidence>
<reference evidence="1 2" key="1">
    <citation type="journal article" date="2014" name="PLoS ONE">
        <title>Genome Information of Methylobacterium oryzae, a Plant-Probiotic Methylotroph in the Phyllosphere.</title>
        <authorList>
            <person name="Kwak M.J."/>
            <person name="Jeong H."/>
            <person name="Madhaiyan M."/>
            <person name="Lee Y."/>
            <person name="Sa T.M."/>
            <person name="Oh T.K."/>
            <person name="Kim J.F."/>
        </authorList>
    </citation>
    <scope>NUCLEOTIDE SEQUENCE [LARGE SCALE GENOMIC DNA]</scope>
    <source>
        <strain evidence="1 2">CBMB20</strain>
    </source>
</reference>